<reference evidence="1" key="2">
    <citation type="journal article" date="2015" name="Data Brief">
        <title>Shoot transcriptome of the giant reed, Arundo donax.</title>
        <authorList>
            <person name="Barrero R.A."/>
            <person name="Guerrero F.D."/>
            <person name="Moolhuijzen P."/>
            <person name="Goolsby J.A."/>
            <person name="Tidwell J."/>
            <person name="Bellgard S.E."/>
            <person name="Bellgard M.I."/>
        </authorList>
    </citation>
    <scope>NUCLEOTIDE SEQUENCE</scope>
    <source>
        <tissue evidence="1">Shoot tissue taken approximately 20 cm above the soil surface</tissue>
    </source>
</reference>
<dbReference type="AlphaFoldDB" id="A0A0A9A9T0"/>
<organism evidence="1">
    <name type="scientific">Arundo donax</name>
    <name type="common">Giant reed</name>
    <name type="synonym">Donax arundinaceus</name>
    <dbReference type="NCBI Taxonomy" id="35708"/>
    <lineage>
        <taxon>Eukaryota</taxon>
        <taxon>Viridiplantae</taxon>
        <taxon>Streptophyta</taxon>
        <taxon>Embryophyta</taxon>
        <taxon>Tracheophyta</taxon>
        <taxon>Spermatophyta</taxon>
        <taxon>Magnoliopsida</taxon>
        <taxon>Liliopsida</taxon>
        <taxon>Poales</taxon>
        <taxon>Poaceae</taxon>
        <taxon>PACMAD clade</taxon>
        <taxon>Arundinoideae</taxon>
        <taxon>Arundineae</taxon>
        <taxon>Arundo</taxon>
    </lineage>
</organism>
<sequence length="88" mass="10057">MRAGRKPLPPHPTTFLLRVLKPTWILAQLSYSRHPPIIELPRHDQSTQINSAMRITGPRTNAARSMQPAMMRIRYSDAEIDGGQIKRN</sequence>
<dbReference type="EMBL" id="GBRH01251232">
    <property type="protein sequence ID" value="JAD46663.1"/>
    <property type="molecule type" value="Transcribed_RNA"/>
</dbReference>
<accession>A0A0A9A9T0</accession>
<proteinExistence type="predicted"/>
<protein>
    <submittedName>
        <fullName evidence="1">Uncharacterized protein</fullName>
    </submittedName>
</protein>
<reference evidence="1" key="1">
    <citation type="submission" date="2014-09" db="EMBL/GenBank/DDBJ databases">
        <authorList>
            <person name="Magalhaes I.L.F."/>
            <person name="Oliveira U."/>
            <person name="Santos F.R."/>
            <person name="Vidigal T.H.D.A."/>
            <person name="Brescovit A.D."/>
            <person name="Santos A.J."/>
        </authorList>
    </citation>
    <scope>NUCLEOTIDE SEQUENCE</scope>
    <source>
        <tissue evidence="1">Shoot tissue taken approximately 20 cm above the soil surface</tissue>
    </source>
</reference>
<evidence type="ECO:0000313" key="1">
    <source>
        <dbReference type="EMBL" id="JAD46663.1"/>
    </source>
</evidence>
<name>A0A0A9A9T0_ARUDO</name>